<gene>
    <name evidence="1" type="ORF">BDN72DRAFT_955061</name>
</gene>
<evidence type="ECO:0000313" key="2">
    <source>
        <dbReference type="Proteomes" id="UP000308600"/>
    </source>
</evidence>
<reference evidence="1 2" key="1">
    <citation type="journal article" date="2019" name="Nat. Ecol. Evol.">
        <title>Megaphylogeny resolves global patterns of mushroom evolution.</title>
        <authorList>
            <person name="Varga T."/>
            <person name="Krizsan K."/>
            <person name="Foldi C."/>
            <person name="Dima B."/>
            <person name="Sanchez-Garcia M."/>
            <person name="Sanchez-Ramirez S."/>
            <person name="Szollosi G.J."/>
            <person name="Szarkandi J.G."/>
            <person name="Papp V."/>
            <person name="Albert L."/>
            <person name="Andreopoulos W."/>
            <person name="Angelini C."/>
            <person name="Antonin V."/>
            <person name="Barry K.W."/>
            <person name="Bougher N.L."/>
            <person name="Buchanan P."/>
            <person name="Buyck B."/>
            <person name="Bense V."/>
            <person name="Catcheside P."/>
            <person name="Chovatia M."/>
            <person name="Cooper J."/>
            <person name="Damon W."/>
            <person name="Desjardin D."/>
            <person name="Finy P."/>
            <person name="Geml J."/>
            <person name="Haridas S."/>
            <person name="Hughes K."/>
            <person name="Justo A."/>
            <person name="Karasinski D."/>
            <person name="Kautmanova I."/>
            <person name="Kiss B."/>
            <person name="Kocsube S."/>
            <person name="Kotiranta H."/>
            <person name="LaButti K.M."/>
            <person name="Lechner B.E."/>
            <person name="Liimatainen K."/>
            <person name="Lipzen A."/>
            <person name="Lukacs Z."/>
            <person name="Mihaltcheva S."/>
            <person name="Morgado L.N."/>
            <person name="Niskanen T."/>
            <person name="Noordeloos M.E."/>
            <person name="Ohm R.A."/>
            <person name="Ortiz-Santana B."/>
            <person name="Ovrebo C."/>
            <person name="Racz N."/>
            <person name="Riley R."/>
            <person name="Savchenko A."/>
            <person name="Shiryaev A."/>
            <person name="Soop K."/>
            <person name="Spirin V."/>
            <person name="Szebenyi C."/>
            <person name="Tomsovsky M."/>
            <person name="Tulloss R.E."/>
            <person name="Uehling J."/>
            <person name="Grigoriev I.V."/>
            <person name="Vagvolgyi C."/>
            <person name="Papp T."/>
            <person name="Martin F.M."/>
            <person name="Miettinen O."/>
            <person name="Hibbett D.S."/>
            <person name="Nagy L.G."/>
        </authorList>
    </citation>
    <scope>NUCLEOTIDE SEQUENCE [LARGE SCALE GENOMIC DNA]</scope>
    <source>
        <strain evidence="1 2">NL-1719</strain>
    </source>
</reference>
<protein>
    <submittedName>
        <fullName evidence="1">Uncharacterized protein</fullName>
    </submittedName>
</protein>
<keyword evidence="2" id="KW-1185">Reference proteome</keyword>
<evidence type="ECO:0000313" key="1">
    <source>
        <dbReference type="EMBL" id="TFK75457.1"/>
    </source>
</evidence>
<proteinExistence type="predicted"/>
<dbReference type="Proteomes" id="UP000308600">
    <property type="component" value="Unassembled WGS sequence"/>
</dbReference>
<name>A0ACD3BEL3_9AGAR</name>
<sequence length="410" mass="45162">MGLKLRELPRKTLLSGRPMSMSMNYLVRTFTPVWFAATMGTGAVSGLFNAFPYQARAMTIFCLIFWFLNLFIFVLFTGLTIARYALFPKTWSPMIEHPVLGLYYSCMPMGGTTLINVAVQVVHGHYHLGGKSFMYTLWAFWWLDVAVSALCCWGGVHVMFTKQTHLLSSMTTVWLLPVVTLIVAASSGGVVSLALEPYSPFLALITTTVSAFIVCIGFSLAFMILTLYLLRLIIHGLPPGASVLSVFLPLGPTGQAGYAFLLIGTSYKSLLPVQEGNGSSTFLTSQTTGDFLHMLGISIAFFLWSLASMWLLFALLAVAHAVQGTRLHFKLTFWGLVFPNGVYANLTINLAQTFDSSFFRVWGAIYAVGTLLLWIYVTVNTTIKLYNRLIAGPPPPGEIQPPVTQRTLPS</sequence>
<accession>A0ACD3BEL3</accession>
<organism evidence="1 2">
    <name type="scientific">Pluteus cervinus</name>
    <dbReference type="NCBI Taxonomy" id="181527"/>
    <lineage>
        <taxon>Eukaryota</taxon>
        <taxon>Fungi</taxon>
        <taxon>Dikarya</taxon>
        <taxon>Basidiomycota</taxon>
        <taxon>Agaricomycotina</taxon>
        <taxon>Agaricomycetes</taxon>
        <taxon>Agaricomycetidae</taxon>
        <taxon>Agaricales</taxon>
        <taxon>Pluteineae</taxon>
        <taxon>Pluteaceae</taxon>
        <taxon>Pluteus</taxon>
    </lineage>
</organism>
<dbReference type="EMBL" id="ML208263">
    <property type="protein sequence ID" value="TFK75457.1"/>
    <property type="molecule type" value="Genomic_DNA"/>
</dbReference>